<dbReference type="PRINTS" id="PR00371">
    <property type="entry name" value="FPNCR"/>
</dbReference>
<comment type="catalytic activity">
    <reaction evidence="9 11">
        <text>2 Fe(III)-[cytochrome b5] + NADH = 2 Fe(II)-[cytochrome b5] + NAD(+) + H(+)</text>
        <dbReference type="Rhea" id="RHEA:46680"/>
        <dbReference type="Rhea" id="RHEA-COMP:10438"/>
        <dbReference type="Rhea" id="RHEA-COMP:10439"/>
        <dbReference type="ChEBI" id="CHEBI:15378"/>
        <dbReference type="ChEBI" id="CHEBI:29033"/>
        <dbReference type="ChEBI" id="CHEBI:29034"/>
        <dbReference type="ChEBI" id="CHEBI:57540"/>
        <dbReference type="ChEBI" id="CHEBI:57945"/>
        <dbReference type="EC" id="1.6.2.2"/>
    </reaction>
</comment>
<evidence type="ECO:0000256" key="9">
    <source>
        <dbReference type="ARBA" id="ARBA00047682"/>
    </source>
</evidence>
<feature type="binding site" evidence="10">
    <location>
        <position position="160"/>
    </location>
    <ligand>
        <name>FAD</name>
        <dbReference type="ChEBI" id="CHEBI:57692"/>
    </ligand>
</feature>
<dbReference type="PANTHER" id="PTHR19370:SF171">
    <property type="entry name" value="NADH-CYTOCHROME B5 REDUCTASE 2"/>
    <property type="match status" value="1"/>
</dbReference>
<dbReference type="PRINTS" id="PR00406">
    <property type="entry name" value="CYTB5RDTASE"/>
</dbReference>
<feature type="binding site" evidence="10">
    <location>
        <position position="154"/>
    </location>
    <ligand>
        <name>FAD</name>
        <dbReference type="ChEBI" id="CHEBI:57692"/>
    </ligand>
</feature>
<dbReference type="GO" id="GO:0090524">
    <property type="term" value="F:cytochrome-b5 reductase activity, acting on NADH"/>
    <property type="evidence" value="ECO:0007669"/>
    <property type="project" value="UniProtKB-EC"/>
</dbReference>
<keyword evidence="5 10" id="KW-0274">FAD</keyword>
<dbReference type="InterPro" id="IPR008333">
    <property type="entry name" value="Cbr1-like_FAD-bd_dom"/>
</dbReference>
<feature type="binding site" evidence="10">
    <location>
        <position position="137"/>
    </location>
    <ligand>
        <name>FAD</name>
        <dbReference type="ChEBI" id="CHEBI:57692"/>
    </ligand>
</feature>
<keyword evidence="6 11" id="KW-0560">Oxidoreductase</keyword>
<evidence type="ECO:0000256" key="4">
    <source>
        <dbReference type="ARBA" id="ARBA00022630"/>
    </source>
</evidence>
<dbReference type="Gene3D" id="2.40.30.10">
    <property type="entry name" value="Translation factors"/>
    <property type="match status" value="1"/>
</dbReference>
<dbReference type="PANTHER" id="PTHR19370">
    <property type="entry name" value="NADH-CYTOCHROME B5 REDUCTASE"/>
    <property type="match status" value="1"/>
</dbReference>
<dbReference type="AlphaFoldDB" id="A0A199W165"/>
<evidence type="ECO:0000256" key="10">
    <source>
        <dbReference type="PIRSR" id="PIRSR601834-1"/>
    </source>
</evidence>
<feature type="binding site" evidence="10">
    <location>
        <position position="152"/>
    </location>
    <ligand>
        <name>FAD</name>
        <dbReference type="ChEBI" id="CHEBI:57692"/>
    </ligand>
</feature>
<comment type="cofactor">
    <cofactor evidence="1 10 11">
        <name>FAD</name>
        <dbReference type="ChEBI" id="CHEBI:57692"/>
    </cofactor>
</comment>
<dbReference type="InterPro" id="IPR001834">
    <property type="entry name" value="CBR-like"/>
</dbReference>
<feature type="binding site" evidence="10">
    <location>
        <position position="203"/>
    </location>
    <ligand>
        <name>FAD</name>
        <dbReference type="ChEBI" id="CHEBI:57692"/>
    </ligand>
</feature>
<name>A0A199W165_ANACO</name>
<evidence type="ECO:0000256" key="7">
    <source>
        <dbReference type="ARBA" id="ARBA00023027"/>
    </source>
</evidence>
<evidence type="ECO:0000313" key="14">
    <source>
        <dbReference type="Proteomes" id="UP000092600"/>
    </source>
</evidence>
<dbReference type="FunFam" id="2.40.30.10:FF:000032">
    <property type="entry name" value="NADH-cytochrome b5 reductase"/>
    <property type="match status" value="1"/>
</dbReference>
<dbReference type="Proteomes" id="UP000092600">
    <property type="component" value="Unassembled WGS sequence"/>
</dbReference>
<dbReference type="EMBL" id="LSRQ01000421">
    <property type="protein sequence ID" value="OAY82958.1"/>
    <property type="molecule type" value="Genomic_DNA"/>
</dbReference>
<keyword evidence="4 10" id="KW-0285">Flavoprotein</keyword>
<feature type="binding site" evidence="10">
    <location>
        <position position="136"/>
    </location>
    <ligand>
        <name>FAD</name>
        <dbReference type="ChEBI" id="CHEBI:57692"/>
    </ligand>
</feature>
<dbReference type="GO" id="GO:0005739">
    <property type="term" value="C:mitochondrion"/>
    <property type="evidence" value="ECO:0007669"/>
    <property type="project" value="UniProtKB-SubCell"/>
</dbReference>
<feature type="binding site" evidence="10">
    <location>
        <position position="162"/>
    </location>
    <ligand>
        <name>FAD</name>
        <dbReference type="ChEBI" id="CHEBI:57692"/>
    </ligand>
</feature>
<feature type="domain" description="FAD-binding FR-type" evidence="12">
    <location>
        <begin position="78"/>
        <end position="186"/>
    </location>
</feature>
<accession>A0A199W165</accession>
<dbReference type="SUPFAM" id="SSF52343">
    <property type="entry name" value="Ferredoxin reductase-like, C-terminal NADP-linked domain"/>
    <property type="match status" value="1"/>
</dbReference>
<dbReference type="PROSITE" id="PS51384">
    <property type="entry name" value="FAD_FR"/>
    <property type="match status" value="1"/>
</dbReference>
<evidence type="ECO:0000256" key="5">
    <source>
        <dbReference type="ARBA" id="ARBA00022827"/>
    </source>
</evidence>
<dbReference type="STRING" id="4615.A0A199W165"/>
<dbReference type="Pfam" id="PF00970">
    <property type="entry name" value="FAD_binding_6"/>
    <property type="match status" value="1"/>
</dbReference>
<evidence type="ECO:0000259" key="12">
    <source>
        <dbReference type="PROSITE" id="PS51384"/>
    </source>
</evidence>
<feature type="binding site" evidence="10">
    <location>
        <position position="135"/>
    </location>
    <ligand>
        <name>FAD</name>
        <dbReference type="ChEBI" id="CHEBI:57692"/>
    </ligand>
</feature>
<evidence type="ECO:0000256" key="8">
    <source>
        <dbReference type="ARBA" id="ARBA00023128"/>
    </source>
</evidence>
<evidence type="ECO:0000256" key="2">
    <source>
        <dbReference type="ARBA" id="ARBA00004173"/>
    </source>
</evidence>
<dbReference type="InterPro" id="IPR001709">
    <property type="entry name" value="Flavoprot_Pyr_Nucl_cyt_Rdtase"/>
</dbReference>
<dbReference type="InterPro" id="IPR017927">
    <property type="entry name" value="FAD-bd_FR_type"/>
</dbReference>
<evidence type="ECO:0000256" key="3">
    <source>
        <dbReference type="ARBA" id="ARBA00006105"/>
    </source>
</evidence>
<keyword evidence="8" id="KW-0496">Mitochondrion</keyword>
<comment type="similarity">
    <text evidence="3 11">Belongs to the flavoprotein pyridine nucleotide cytochrome reductase family.</text>
</comment>
<evidence type="ECO:0000256" key="11">
    <source>
        <dbReference type="RuleBase" id="RU361226"/>
    </source>
</evidence>
<dbReference type="FunFam" id="3.40.50.80:FF:000009">
    <property type="entry name" value="NADH-cytochrome b5 reductase"/>
    <property type="match status" value="1"/>
</dbReference>
<proteinExistence type="inferred from homology"/>
<dbReference type="Pfam" id="PF00175">
    <property type="entry name" value="NAD_binding_1"/>
    <property type="match status" value="1"/>
</dbReference>
<dbReference type="EC" id="1.6.2.2" evidence="11"/>
<comment type="subcellular location">
    <subcellularLocation>
        <location evidence="2">Mitochondrion</location>
    </subcellularLocation>
</comment>
<evidence type="ECO:0000256" key="6">
    <source>
        <dbReference type="ARBA" id="ARBA00023002"/>
    </source>
</evidence>
<reference evidence="13 14" key="1">
    <citation type="journal article" date="2016" name="DNA Res.">
        <title>The draft genome of MD-2 pineapple using hybrid error correction of long reads.</title>
        <authorList>
            <person name="Redwan R.M."/>
            <person name="Saidin A."/>
            <person name="Kumar S.V."/>
        </authorList>
    </citation>
    <scope>NUCLEOTIDE SEQUENCE [LARGE SCALE GENOMIC DNA]</scope>
    <source>
        <strain evidence="14">cv. MD2</strain>
        <tissue evidence="13">Leaf</tissue>
    </source>
</reference>
<comment type="caution">
    <text evidence="13">The sequence shown here is derived from an EMBL/GenBank/DDBJ whole genome shotgun (WGS) entry which is preliminary data.</text>
</comment>
<evidence type="ECO:0000313" key="13">
    <source>
        <dbReference type="EMBL" id="OAY82958.1"/>
    </source>
</evidence>
<dbReference type="InterPro" id="IPR001433">
    <property type="entry name" value="OxRdtase_FAD/NAD-bd"/>
</dbReference>
<protein>
    <recommendedName>
        <fullName evidence="11">NADH-cytochrome b5 reductase</fullName>
        <ecNumber evidence="11">1.6.2.2</ecNumber>
    </recommendedName>
</protein>
<sequence length="330" mass="36176">MIAMAVLLRRLSRVSAIGGVDGFGGQSSSNHGRRFPFGAAASFVASGVAFYYASSSPAVAHLDEKAEVNVGKVALDPEKWLEFKLQETARVNHNTQLFRFSFDPTAKLGLDVASCILTRASIGEESEGRRRYVIRPYTPISDPDSKGYFDLLIKVYSDGKMSQYFATLKPGDVVEVKGPIEKIRYSPNMKKKIGMIAGGTGITPMLQVIKAILKNPDDKTQVSLLYANISPEDILLKGELDRLAASYPNFKVFYTVDKPSKNWRGGVGYVSQDMILKGLPGPGEDSLILVCGPPEMMKHISGDKAKDRSQGELSGLLKELGYTEEMVYKF</sequence>
<dbReference type="Gene3D" id="3.40.50.80">
    <property type="entry name" value="Nucleotide-binding domain of ferredoxin-NADP reductase (FNR) module"/>
    <property type="match status" value="1"/>
</dbReference>
<feature type="binding site" evidence="10">
    <location>
        <position position="161"/>
    </location>
    <ligand>
        <name>FAD</name>
        <dbReference type="ChEBI" id="CHEBI:57692"/>
    </ligand>
</feature>
<dbReference type="InterPro" id="IPR017938">
    <property type="entry name" value="Riboflavin_synthase-like_b-brl"/>
</dbReference>
<organism evidence="13 14">
    <name type="scientific">Ananas comosus</name>
    <name type="common">Pineapple</name>
    <name type="synonym">Ananas ananas</name>
    <dbReference type="NCBI Taxonomy" id="4615"/>
    <lineage>
        <taxon>Eukaryota</taxon>
        <taxon>Viridiplantae</taxon>
        <taxon>Streptophyta</taxon>
        <taxon>Embryophyta</taxon>
        <taxon>Tracheophyta</taxon>
        <taxon>Spermatophyta</taxon>
        <taxon>Magnoliopsida</taxon>
        <taxon>Liliopsida</taxon>
        <taxon>Poales</taxon>
        <taxon>Bromeliaceae</taxon>
        <taxon>Bromelioideae</taxon>
        <taxon>Ananas</taxon>
    </lineage>
</organism>
<dbReference type="SUPFAM" id="SSF63380">
    <property type="entry name" value="Riboflavin synthase domain-like"/>
    <property type="match status" value="1"/>
</dbReference>
<evidence type="ECO:0000256" key="1">
    <source>
        <dbReference type="ARBA" id="ARBA00001974"/>
    </source>
</evidence>
<dbReference type="CDD" id="cd06183">
    <property type="entry name" value="cyt_b5_reduct_like"/>
    <property type="match status" value="1"/>
</dbReference>
<dbReference type="InterPro" id="IPR039261">
    <property type="entry name" value="FNR_nucleotide-bd"/>
</dbReference>
<keyword evidence="7 11" id="KW-0520">NAD</keyword>
<gene>
    <name evidence="13" type="ORF">ACMD2_05158</name>
</gene>